<dbReference type="GO" id="GO:0005794">
    <property type="term" value="C:Golgi apparatus"/>
    <property type="evidence" value="ECO:0007669"/>
    <property type="project" value="TreeGrafter"/>
</dbReference>
<feature type="signal peptide" evidence="9">
    <location>
        <begin position="1"/>
        <end position="21"/>
    </location>
</feature>
<dbReference type="SMART" id="SM00638">
    <property type="entry name" value="LPD_N"/>
    <property type="match status" value="1"/>
</dbReference>
<dbReference type="InterPro" id="IPR015819">
    <property type="entry name" value="Lipid_transp_b-sht_shell"/>
</dbReference>
<evidence type="ECO:0000256" key="9">
    <source>
        <dbReference type="SAM" id="SignalP"/>
    </source>
</evidence>
<dbReference type="EMBL" id="SRMA01026259">
    <property type="protein sequence ID" value="TRY85756.1"/>
    <property type="molecule type" value="Genomic_DNA"/>
</dbReference>
<evidence type="ECO:0000256" key="2">
    <source>
        <dbReference type="ARBA" id="ARBA00022448"/>
    </source>
</evidence>
<keyword evidence="2" id="KW-0813">Transport</keyword>
<dbReference type="PROSITE" id="PS51211">
    <property type="entry name" value="VITELLOGENIN"/>
    <property type="match status" value="1"/>
</dbReference>
<dbReference type="InterPro" id="IPR045811">
    <property type="entry name" value="MTP_lip-bd"/>
</dbReference>
<dbReference type="STRING" id="623744.A0A553Q755"/>
<dbReference type="Proteomes" id="UP000316079">
    <property type="component" value="Unassembled WGS sequence"/>
</dbReference>
<dbReference type="Gene3D" id="1.25.10.20">
    <property type="entry name" value="Vitellinogen, superhelical"/>
    <property type="match status" value="1"/>
</dbReference>
<dbReference type="GO" id="GO:0042157">
    <property type="term" value="P:lipoprotein metabolic process"/>
    <property type="evidence" value="ECO:0007669"/>
    <property type="project" value="TreeGrafter"/>
</dbReference>
<keyword evidence="12" id="KW-1185">Reference proteome</keyword>
<comment type="subcellular location">
    <subcellularLocation>
        <location evidence="1">Endoplasmic reticulum</location>
    </subcellularLocation>
</comment>
<dbReference type="PANTHER" id="PTHR13024:SF1">
    <property type="entry name" value="MICROSOMAL TRIGLYCERIDE TRANSFER PROTEIN LARGE SUBUNIT"/>
    <property type="match status" value="1"/>
</dbReference>
<evidence type="ECO:0000313" key="11">
    <source>
        <dbReference type="EMBL" id="TRY85756.1"/>
    </source>
</evidence>
<gene>
    <name evidence="11" type="ORF">DNTS_031929</name>
</gene>
<dbReference type="SUPFAM" id="SSF56968">
    <property type="entry name" value="Lipovitellin-phosvitin complex, beta-sheet shell regions"/>
    <property type="match status" value="1"/>
</dbReference>
<dbReference type="FunFam" id="1.25.10.20:FF:000001">
    <property type="entry name" value="microsomal triglyceride transfer protein large subunit"/>
    <property type="match status" value="1"/>
</dbReference>
<evidence type="ECO:0000313" key="12">
    <source>
        <dbReference type="Proteomes" id="UP000316079"/>
    </source>
</evidence>
<dbReference type="GO" id="GO:0042632">
    <property type="term" value="P:cholesterol homeostasis"/>
    <property type="evidence" value="ECO:0007669"/>
    <property type="project" value="TreeGrafter"/>
</dbReference>
<evidence type="ECO:0000256" key="6">
    <source>
        <dbReference type="ARBA" id="ARBA00023157"/>
    </source>
</evidence>
<organism evidence="11 12">
    <name type="scientific">Danionella cerebrum</name>
    <dbReference type="NCBI Taxonomy" id="2873325"/>
    <lineage>
        <taxon>Eukaryota</taxon>
        <taxon>Metazoa</taxon>
        <taxon>Chordata</taxon>
        <taxon>Craniata</taxon>
        <taxon>Vertebrata</taxon>
        <taxon>Euteleostomi</taxon>
        <taxon>Actinopterygii</taxon>
        <taxon>Neopterygii</taxon>
        <taxon>Teleostei</taxon>
        <taxon>Ostariophysi</taxon>
        <taxon>Cypriniformes</taxon>
        <taxon>Danionidae</taxon>
        <taxon>Danioninae</taxon>
        <taxon>Danionella</taxon>
    </lineage>
</organism>
<protein>
    <recommendedName>
        <fullName evidence="10">Vitellogenin domain-containing protein</fullName>
    </recommendedName>
</protein>
<dbReference type="GO" id="GO:0008289">
    <property type="term" value="F:lipid binding"/>
    <property type="evidence" value="ECO:0007669"/>
    <property type="project" value="InterPro"/>
</dbReference>
<evidence type="ECO:0000256" key="3">
    <source>
        <dbReference type="ARBA" id="ARBA00022729"/>
    </source>
</evidence>
<proteinExistence type="predicted"/>
<feature type="region of interest" description="Disordered" evidence="8">
    <location>
        <begin position="830"/>
        <end position="850"/>
    </location>
</feature>
<evidence type="ECO:0000256" key="1">
    <source>
        <dbReference type="ARBA" id="ARBA00004240"/>
    </source>
</evidence>
<name>A0A553Q755_9TELE</name>
<dbReference type="Pfam" id="PF01347">
    <property type="entry name" value="Vitellogenin_N"/>
    <property type="match status" value="1"/>
</dbReference>
<dbReference type="GO" id="GO:0120013">
    <property type="term" value="F:lipid transfer activity"/>
    <property type="evidence" value="ECO:0007669"/>
    <property type="project" value="UniProtKB-ARBA"/>
</dbReference>
<dbReference type="GO" id="GO:0005548">
    <property type="term" value="F:phospholipid transporter activity"/>
    <property type="evidence" value="ECO:0007669"/>
    <property type="project" value="InterPro"/>
</dbReference>
<keyword evidence="4" id="KW-0256">Endoplasmic reticulum</keyword>
<feature type="chain" id="PRO_5022016207" description="Vitellogenin domain-containing protein" evidence="9">
    <location>
        <begin position="22"/>
        <end position="869"/>
    </location>
</feature>
<comment type="caution">
    <text evidence="7">Lacks conserved residue(s) required for the propagation of feature annotation.</text>
</comment>
<dbReference type="InterPro" id="IPR001747">
    <property type="entry name" value="Vitellogenin_N"/>
</dbReference>
<dbReference type="Gene3D" id="2.30.230.10">
    <property type="entry name" value="Lipovitellin, beta-sheet shell regions, chain A"/>
    <property type="match status" value="1"/>
</dbReference>
<dbReference type="PANTHER" id="PTHR13024">
    <property type="entry name" value="MICROSOMAL TRIGLYCERIDE TRANSFER PROTEIN, LARGE SUBUNIT"/>
    <property type="match status" value="1"/>
</dbReference>
<keyword evidence="5" id="KW-0445">Lipid transport</keyword>
<evidence type="ECO:0000256" key="8">
    <source>
        <dbReference type="SAM" id="MobiDB-lite"/>
    </source>
</evidence>
<dbReference type="InterPro" id="IPR015816">
    <property type="entry name" value="Vitellinogen_b-sht_N"/>
</dbReference>
<dbReference type="GO" id="GO:0005783">
    <property type="term" value="C:endoplasmic reticulum"/>
    <property type="evidence" value="ECO:0007669"/>
    <property type="project" value="UniProtKB-SubCell"/>
</dbReference>
<dbReference type="FunFam" id="2.30.230.10:FF:000001">
    <property type="entry name" value="Microsomal triglyceride transfer protein large subunit"/>
    <property type="match status" value="1"/>
</dbReference>
<sequence length="869" mass="95328">MTRLAALLLCATLCLSSSSLGASVGPRLDDGKLYRYSYSAEVGLNRPTGSTRGVAGFRISSDVDIRLIWRNQGNHDEQLLQLQISNVQVKSARKHSRKNNIFHGSSAESILGKVKLAALQRPFLVLWKMGKIRSLYTQKAEHGVVKNLKRGVASMLMTQPRSGKMLEADASGKCLVEYKVSEHQVIRTKHLDTCKTQETGFTTHSPVLGVSGKSASETVITLEKGIINTVDTKETHVLTINARSMAATKVSSRQSLVLKTIEVGPALVAGKDAASVAKSLDEKFMSVGVILEKVKPKCKGCPNLMDTWNEVKPQLEPKSLSKAEAPRSFLVLLHSLRKSSKSEILAVLQNCSKTLLPQLVDAVTSAQTPASFSAILEFLDFSKKDGLVLQERFLYACGFASHPTESMLQSLLEVSQGKIGNTEIKESVVIIMGALIRKLCLKGACELPTVLKLKKMLLAGPDSTQEESEVQMYLLALKNAMLPEGVPVLTKYAESEIGAYSTIALTALQRYDPELITLEVKKALNRIYHQNQQIYEKNVRASAADVIMSSNPSYMEVKNLLLSIGHLPHEMNKYMLSKVQDVLRFKMPAWKLVRQVMNDMISHNYDRFSKTGSSSAFSGFMAQTTDVTCTYNLDILYSGSGILRSSNMNIYGRSKSNLLHGLQVTIEAQGLESLIAAKADEGEEELESFAGMSALLFDVQLRPVTFFKGYSDLMSKMFSMSGDPINVVKGLILLTDHSQVIPLQSGLRASAEFQGSLAIDISGGMEFSLWYRESKTSVNNKGALVIIGNVTVDADFASAGVEVGFETEASLDFITTVQFSEETLSKQEKLPSGKTYSSKKSKDQLVPGSEFPLHQENSNMCKKVFNSAW</sequence>
<accession>A0A553Q755</accession>
<reference evidence="11 12" key="1">
    <citation type="journal article" date="2019" name="Sci. Data">
        <title>Hybrid genome assembly and annotation of Danionella translucida.</title>
        <authorList>
            <person name="Kadobianskyi M."/>
            <person name="Schulze L."/>
            <person name="Schuelke M."/>
            <person name="Judkewitz B."/>
        </authorList>
    </citation>
    <scope>NUCLEOTIDE SEQUENCE [LARGE SCALE GENOMIC DNA]</scope>
    <source>
        <strain evidence="11 12">Bolton</strain>
    </source>
</reference>
<keyword evidence="6" id="KW-1015">Disulfide bond</keyword>
<dbReference type="InterPro" id="IPR039988">
    <property type="entry name" value="MTTP"/>
</dbReference>
<dbReference type="Pfam" id="PF19444">
    <property type="entry name" value="MTP_lip_bd"/>
    <property type="match status" value="1"/>
</dbReference>
<dbReference type="OrthoDB" id="5865932at2759"/>
<evidence type="ECO:0000259" key="10">
    <source>
        <dbReference type="PROSITE" id="PS51211"/>
    </source>
</evidence>
<feature type="domain" description="Vitellogenin" evidence="10">
    <location>
        <begin position="28"/>
        <end position="662"/>
    </location>
</feature>
<dbReference type="InterPro" id="IPR011030">
    <property type="entry name" value="Lipovitellin_superhlx_dom"/>
</dbReference>
<evidence type="ECO:0000256" key="5">
    <source>
        <dbReference type="ARBA" id="ARBA00023055"/>
    </source>
</evidence>
<evidence type="ECO:0000256" key="7">
    <source>
        <dbReference type="PROSITE-ProRule" id="PRU00557"/>
    </source>
</evidence>
<dbReference type="SUPFAM" id="SSF48431">
    <property type="entry name" value="Lipovitellin-phosvitin complex, superhelical domain"/>
    <property type="match status" value="1"/>
</dbReference>
<comment type="caution">
    <text evidence="11">The sequence shown here is derived from an EMBL/GenBank/DDBJ whole genome shotgun (WGS) entry which is preliminary data.</text>
</comment>
<keyword evidence="3 9" id="KW-0732">Signal</keyword>
<dbReference type="GO" id="GO:0016323">
    <property type="term" value="C:basolateral plasma membrane"/>
    <property type="evidence" value="ECO:0007669"/>
    <property type="project" value="TreeGrafter"/>
</dbReference>
<evidence type="ECO:0000256" key="4">
    <source>
        <dbReference type="ARBA" id="ARBA00022824"/>
    </source>
</evidence>
<dbReference type="AlphaFoldDB" id="A0A553Q755"/>